<dbReference type="EMBL" id="JAGMVS010000037">
    <property type="protein sequence ID" value="MCM2436522.1"/>
    <property type="molecule type" value="Genomic_DNA"/>
</dbReference>
<gene>
    <name evidence="1" type="ORF">KAK10_01045</name>
</gene>
<evidence type="ECO:0000313" key="1">
    <source>
        <dbReference type="EMBL" id="MCM2436522.1"/>
    </source>
</evidence>
<evidence type="ECO:0000313" key="2">
    <source>
        <dbReference type="Proteomes" id="UP001057481"/>
    </source>
</evidence>
<proteinExistence type="predicted"/>
<protein>
    <submittedName>
        <fullName evidence="1">DUF1643 domain-containing protein</fullName>
    </submittedName>
</protein>
<keyword evidence="2" id="KW-1185">Reference proteome</keyword>
<reference evidence="1" key="1">
    <citation type="submission" date="2021-04" db="EMBL/GenBank/DDBJ databases">
        <title>Taxonomic assessment of Weissella genus.</title>
        <authorList>
            <person name="Fanelli F."/>
            <person name="Chieffi D."/>
            <person name="Dell'Aquila A."/>
            <person name="Gyu-Sung C."/>
            <person name="Franz C.M.A.P."/>
            <person name="Fusco V."/>
        </authorList>
    </citation>
    <scope>NUCLEOTIDE SEQUENCE</scope>
    <source>
        <strain evidence="1">LMG 25373</strain>
    </source>
</reference>
<dbReference type="Proteomes" id="UP001057481">
    <property type="component" value="Unassembled WGS sequence"/>
</dbReference>
<organism evidence="1 2">
    <name type="scientific">Periweissella beninensis</name>
    <dbReference type="NCBI Taxonomy" id="504936"/>
    <lineage>
        <taxon>Bacteria</taxon>
        <taxon>Bacillati</taxon>
        <taxon>Bacillota</taxon>
        <taxon>Bacilli</taxon>
        <taxon>Lactobacillales</taxon>
        <taxon>Lactobacillaceae</taxon>
        <taxon>Periweissella</taxon>
    </lineage>
</organism>
<comment type="caution">
    <text evidence="1">The sequence shown here is derived from an EMBL/GenBank/DDBJ whole genome shotgun (WGS) entry which is preliminary data.</text>
</comment>
<sequence length="227" mass="25811">MKTTKYKWKSKSFKVQCYFDRQQALQNIVRYALIIKKKLSTTEKNLVILGFNPTGTGFDNKQNLTRTTDNVTKRLLISEIGHPEYSKLIFVNLTPIRGGTSNELAAYINQAIDENWQKLGEIFNQNLRQINKIMPDSYDLLLATGELKHGLGLALYQKTLAQLLENCDELKVCCSSDGSWINSKFDNKGTQKSGSFARNPINLGYRFPIVSIEKKGVTGFNDNFKRV</sequence>
<name>A0ABT0VJE4_9LACO</name>
<dbReference type="RefSeq" id="WP_205142969.1">
    <property type="nucleotide sequence ID" value="NZ_JAFBDN010000002.1"/>
</dbReference>
<accession>A0ABT0VJE4</accession>